<sequence length="194" mass="22911">MERLKKQIEFILEVDKLKRILRQSILTDGKERENDAEHSWHISLMAILLLEHSNEEIDVLRVIKMLLIHDIVEIDAGDTYCYDKEGHNDKREREEKAAKRIFGMLPKDQCEEMISLWDEFEQMETAESKYAASLDRLQPLLLNYATKGKSWRDHGIESKQIIERNAHIDCGSKELWEFAMNMIDECIEKGYLEK</sequence>
<dbReference type="InterPro" id="IPR006674">
    <property type="entry name" value="HD_domain"/>
</dbReference>
<dbReference type="InterPro" id="IPR039356">
    <property type="entry name" value="YfbR/HDDC2"/>
</dbReference>
<accession>A0A069RHF4</accession>
<dbReference type="EMBL" id="JJMM01000002">
    <property type="protein sequence ID" value="KDR96451.1"/>
    <property type="molecule type" value="Genomic_DNA"/>
</dbReference>
<dbReference type="RefSeq" id="WP_038260854.1">
    <property type="nucleotide sequence ID" value="NZ_FSRH01000001.1"/>
</dbReference>
<dbReference type="OrthoDB" id="9796032at2"/>
<reference evidence="4 5" key="1">
    <citation type="submission" date="2014-03" db="EMBL/GenBank/DDBJ databases">
        <title>Genome sequence of Clostridium litorale W6, DSM 5388.</title>
        <authorList>
            <person name="Poehlein A."/>
            <person name="Jagirdar A."/>
            <person name="Khonsari B."/>
            <person name="Chibani C.M."/>
            <person name="Gutierrez Gutierrez D.A."/>
            <person name="Davydova E."/>
            <person name="Alghaithi H.S."/>
            <person name="Nair K.P."/>
            <person name="Dhamotharan K."/>
            <person name="Chandran L."/>
            <person name="G W."/>
            <person name="Daniel R."/>
        </authorList>
    </citation>
    <scope>NUCLEOTIDE SEQUENCE [LARGE SCALE GENOMIC DNA]</scope>
    <source>
        <strain evidence="4 5">W6</strain>
    </source>
</reference>
<name>A0A069RHF4_PEPLI</name>
<dbReference type="GO" id="GO:0046872">
    <property type="term" value="F:metal ion binding"/>
    <property type="evidence" value="ECO:0007669"/>
    <property type="project" value="UniProtKB-KW"/>
</dbReference>
<dbReference type="AlphaFoldDB" id="A0A069RHF4"/>
<gene>
    <name evidence="4" type="ORF">CLIT_2c00570</name>
</gene>
<dbReference type="PANTHER" id="PTHR11845">
    <property type="entry name" value="5'-DEOXYNUCLEOTIDASE HDDC2"/>
    <property type="match status" value="1"/>
</dbReference>
<keyword evidence="1" id="KW-0479">Metal-binding</keyword>
<dbReference type="eggNOG" id="COG1896">
    <property type="taxonomic scope" value="Bacteria"/>
</dbReference>
<evidence type="ECO:0000256" key="1">
    <source>
        <dbReference type="ARBA" id="ARBA00022723"/>
    </source>
</evidence>
<dbReference type="STRING" id="1121324.CLIT_2c00570"/>
<dbReference type="SUPFAM" id="SSF109604">
    <property type="entry name" value="HD-domain/PDEase-like"/>
    <property type="match status" value="1"/>
</dbReference>
<keyword evidence="5" id="KW-1185">Reference proteome</keyword>
<dbReference type="GO" id="GO:0002953">
    <property type="term" value="F:5'-deoxynucleotidase activity"/>
    <property type="evidence" value="ECO:0007669"/>
    <property type="project" value="InterPro"/>
</dbReference>
<evidence type="ECO:0000259" key="3">
    <source>
        <dbReference type="Pfam" id="PF13023"/>
    </source>
</evidence>
<proteinExistence type="predicted"/>
<comment type="caution">
    <text evidence="4">The sequence shown here is derived from an EMBL/GenBank/DDBJ whole genome shotgun (WGS) entry which is preliminary data.</text>
</comment>
<evidence type="ECO:0000313" key="5">
    <source>
        <dbReference type="Proteomes" id="UP000027946"/>
    </source>
</evidence>
<evidence type="ECO:0000313" key="4">
    <source>
        <dbReference type="EMBL" id="KDR96451.1"/>
    </source>
</evidence>
<dbReference type="Proteomes" id="UP000027946">
    <property type="component" value="Unassembled WGS sequence"/>
</dbReference>
<dbReference type="Pfam" id="PF13023">
    <property type="entry name" value="HD_3"/>
    <property type="match status" value="1"/>
</dbReference>
<dbReference type="GO" id="GO:0005737">
    <property type="term" value="C:cytoplasm"/>
    <property type="evidence" value="ECO:0007669"/>
    <property type="project" value="TreeGrafter"/>
</dbReference>
<keyword evidence="2 4" id="KW-0378">Hydrolase</keyword>
<evidence type="ECO:0000256" key="2">
    <source>
        <dbReference type="ARBA" id="ARBA00022801"/>
    </source>
</evidence>
<dbReference type="PANTHER" id="PTHR11845:SF13">
    <property type="entry name" value="5'-DEOXYNUCLEOTIDASE HDDC2"/>
    <property type="match status" value="1"/>
</dbReference>
<organism evidence="4 5">
    <name type="scientific">Peptoclostridium litorale DSM 5388</name>
    <dbReference type="NCBI Taxonomy" id="1121324"/>
    <lineage>
        <taxon>Bacteria</taxon>
        <taxon>Bacillati</taxon>
        <taxon>Bacillota</taxon>
        <taxon>Clostridia</taxon>
        <taxon>Peptostreptococcales</taxon>
        <taxon>Peptoclostridiaceae</taxon>
        <taxon>Peptoclostridium</taxon>
    </lineage>
</organism>
<protein>
    <submittedName>
        <fullName evidence="4">Hydrolase</fullName>
    </submittedName>
</protein>
<dbReference type="Gene3D" id="1.10.3210.10">
    <property type="entry name" value="Hypothetical protein af1432"/>
    <property type="match status" value="1"/>
</dbReference>
<feature type="domain" description="HD" evidence="3">
    <location>
        <begin position="14"/>
        <end position="176"/>
    </location>
</feature>